<organism evidence="1 2">
    <name type="scientific">Hyaloperonospora arabidopsidis (strain Emoy2)</name>
    <name type="common">Downy mildew agent</name>
    <name type="synonym">Peronospora arabidopsidis</name>
    <dbReference type="NCBI Taxonomy" id="559515"/>
    <lineage>
        <taxon>Eukaryota</taxon>
        <taxon>Sar</taxon>
        <taxon>Stramenopiles</taxon>
        <taxon>Oomycota</taxon>
        <taxon>Peronosporomycetes</taxon>
        <taxon>Peronosporales</taxon>
        <taxon>Peronosporaceae</taxon>
        <taxon>Hyaloperonospora</taxon>
    </lineage>
</organism>
<evidence type="ECO:0000313" key="2">
    <source>
        <dbReference type="Proteomes" id="UP000011713"/>
    </source>
</evidence>
<dbReference type="EMBL" id="JH598649">
    <property type="status" value="NOT_ANNOTATED_CDS"/>
    <property type="molecule type" value="Genomic_DNA"/>
</dbReference>
<protein>
    <recommendedName>
        <fullName evidence="3">HTH CENPB-type domain-containing protein</fullName>
    </recommendedName>
</protein>
<sequence length="110" mass="12367">MVANGHTLTDILRKAICMEKQRRPGLTQEALCRWMLEEHGVKVTQGTISNVLKRSADLLGPQKSDAALHSKLQRAVSYLLVEVALARWIIEYQGVVNISGHLIQEKRHLS</sequence>
<name>M4BRK7_HYAAE</name>
<dbReference type="InParanoid" id="M4BRK7"/>
<evidence type="ECO:0008006" key="3">
    <source>
        <dbReference type="Google" id="ProtNLM"/>
    </source>
</evidence>
<keyword evidence="2" id="KW-1185">Reference proteome</keyword>
<dbReference type="Gene3D" id="1.10.10.60">
    <property type="entry name" value="Homeodomain-like"/>
    <property type="match status" value="1"/>
</dbReference>
<dbReference type="Proteomes" id="UP000011713">
    <property type="component" value="Unassembled WGS sequence"/>
</dbReference>
<accession>M4BRK7</accession>
<reference evidence="2" key="1">
    <citation type="journal article" date="2010" name="Science">
        <title>Signatures of adaptation to obligate biotrophy in the Hyaloperonospora arabidopsidis genome.</title>
        <authorList>
            <person name="Baxter L."/>
            <person name="Tripathy S."/>
            <person name="Ishaque N."/>
            <person name="Boot N."/>
            <person name="Cabral A."/>
            <person name="Kemen E."/>
            <person name="Thines M."/>
            <person name="Ah-Fong A."/>
            <person name="Anderson R."/>
            <person name="Badejoko W."/>
            <person name="Bittner-Eddy P."/>
            <person name="Boore J.L."/>
            <person name="Chibucos M.C."/>
            <person name="Coates M."/>
            <person name="Dehal P."/>
            <person name="Delehaunty K."/>
            <person name="Dong S."/>
            <person name="Downton P."/>
            <person name="Dumas B."/>
            <person name="Fabro G."/>
            <person name="Fronick C."/>
            <person name="Fuerstenberg S.I."/>
            <person name="Fulton L."/>
            <person name="Gaulin E."/>
            <person name="Govers F."/>
            <person name="Hughes L."/>
            <person name="Humphray S."/>
            <person name="Jiang R.H."/>
            <person name="Judelson H."/>
            <person name="Kamoun S."/>
            <person name="Kyung K."/>
            <person name="Meijer H."/>
            <person name="Minx P."/>
            <person name="Morris P."/>
            <person name="Nelson J."/>
            <person name="Phuntumart V."/>
            <person name="Qutob D."/>
            <person name="Rehmany A."/>
            <person name="Rougon-Cardoso A."/>
            <person name="Ryden P."/>
            <person name="Torto-Alalibo T."/>
            <person name="Studholme D."/>
            <person name="Wang Y."/>
            <person name="Win J."/>
            <person name="Wood J."/>
            <person name="Clifton S.W."/>
            <person name="Rogers J."/>
            <person name="Van den Ackerveken G."/>
            <person name="Jones J.D."/>
            <person name="McDowell J.M."/>
            <person name="Beynon J."/>
            <person name="Tyler B.M."/>
        </authorList>
    </citation>
    <scope>NUCLEOTIDE SEQUENCE [LARGE SCALE GENOMIC DNA]</scope>
    <source>
        <strain evidence="2">Emoy2</strain>
    </source>
</reference>
<dbReference type="EnsemblProtists" id="HpaT809047">
    <property type="protein sequence ID" value="HpaP809047"/>
    <property type="gene ID" value="HpaG809047"/>
</dbReference>
<evidence type="ECO:0000313" key="1">
    <source>
        <dbReference type="EnsemblProtists" id="HpaP809047"/>
    </source>
</evidence>
<dbReference type="HOGENOM" id="CLU_2175936_0_0_1"/>
<proteinExistence type="predicted"/>
<reference evidence="1" key="2">
    <citation type="submission" date="2015-06" db="UniProtKB">
        <authorList>
            <consortium name="EnsemblProtists"/>
        </authorList>
    </citation>
    <scope>IDENTIFICATION</scope>
    <source>
        <strain evidence="1">Emoy2</strain>
    </source>
</reference>
<dbReference type="AlphaFoldDB" id="M4BRK7"/>
<dbReference type="VEuPathDB" id="FungiDB:HpaG809047"/>